<protein>
    <submittedName>
        <fullName evidence="4">MerR family transcriptional regulator</fullName>
    </submittedName>
</protein>
<sequence>MKIAEAAQKTNVTPVTLRYYEKVGLIPPIERKDGIRNYSEADLNWIDFIRCMRQVRIPVNDLLEYTKLVQKGTDTRKNRRAILVKELEKLEQENHNIQQTITRLKTKITLYDQGKIK</sequence>
<evidence type="ECO:0000259" key="3">
    <source>
        <dbReference type="PROSITE" id="PS50937"/>
    </source>
</evidence>
<dbReference type="PROSITE" id="PS00552">
    <property type="entry name" value="HTH_MERR_1"/>
    <property type="match status" value="1"/>
</dbReference>
<evidence type="ECO:0000256" key="2">
    <source>
        <dbReference type="SAM" id="Coils"/>
    </source>
</evidence>
<dbReference type="CDD" id="cd01109">
    <property type="entry name" value="HTH_YyaN"/>
    <property type="match status" value="1"/>
</dbReference>
<dbReference type="PROSITE" id="PS50937">
    <property type="entry name" value="HTH_MERR_2"/>
    <property type="match status" value="1"/>
</dbReference>
<dbReference type="PRINTS" id="PR00040">
    <property type="entry name" value="HTHMERR"/>
</dbReference>
<dbReference type="Proteomes" id="UP000826550">
    <property type="component" value="Chromosome"/>
</dbReference>
<evidence type="ECO:0000313" key="5">
    <source>
        <dbReference type="Proteomes" id="UP000826550"/>
    </source>
</evidence>
<feature type="coiled-coil region" evidence="2">
    <location>
        <begin position="80"/>
        <end position="107"/>
    </location>
</feature>
<dbReference type="EMBL" id="CP048268">
    <property type="protein sequence ID" value="QYN51982.1"/>
    <property type="molecule type" value="Genomic_DNA"/>
</dbReference>
<dbReference type="Pfam" id="PF13411">
    <property type="entry name" value="MerR_1"/>
    <property type="match status" value="1"/>
</dbReference>
<organism evidence="4 5">
    <name type="scientific">Lactobacillus panisapium</name>
    <dbReference type="NCBI Taxonomy" id="2012495"/>
    <lineage>
        <taxon>Bacteria</taxon>
        <taxon>Bacillati</taxon>
        <taxon>Bacillota</taxon>
        <taxon>Bacilli</taxon>
        <taxon>Lactobacillales</taxon>
        <taxon>Lactobacillaceae</taxon>
        <taxon>Lactobacillus</taxon>
    </lineage>
</organism>
<gene>
    <name evidence="4" type="ORF">GYM71_00435</name>
</gene>
<reference evidence="4 5" key="1">
    <citation type="submission" date="2020-01" db="EMBL/GenBank/DDBJ databases">
        <title>Vast differences in strain-level diversity in the gut microbiota of two closely related honey bee species.</title>
        <authorList>
            <person name="Ellegaard K.M."/>
            <person name="Suenami S."/>
            <person name="Miyazaki R."/>
            <person name="Engel P."/>
        </authorList>
    </citation>
    <scope>NUCLEOTIDE SEQUENCE [LARGE SCALE GENOMIC DNA]</scope>
    <source>
        <strain evidence="4 5">ESL0416</strain>
    </source>
</reference>
<dbReference type="RefSeq" id="WP_220220488.1">
    <property type="nucleotide sequence ID" value="NZ_CP048268.1"/>
</dbReference>
<name>A0ABX8W3C7_9LACO</name>
<feature type="domain" description="HTH merR-type" evidence="3">
    <location>
        <begin position="1"/>
        <end position="68"/>
    </location>
</feature>
<dbReference type="Gene3D" id="1.10.1660.10">
    <property type="match status" value="1"/>
</dbReference>
<keyword evidence="2" id="KW-0175">Coiled coil</keyword>
<dbReference type="InterPro" id="IPR009061">
    <property type="entry name" value="DNA-bd_dom_put_sf"/>
</dbReference>
<dbReference type="InterPro" id="IPR000551">
    <property type="entry name" value="MerR-type_HTH_dom"/>
</dbReference>
<dbReference type="InterPro" id="IPR047057">
    <property type="entry name" value="MerR_fam"/>
</dbReference>
<evidence type="ECO:0000256" key="1">
    <source>
        <dbReference type="ARBA" id="ARBA00023125"/>
    </source>
</evidence>
<dbReference type="SUPFAM" id="SSF46955">
    <property type="entry name" value="Putative DNA-binding domain"/>
    <property type="match status" value="1"/>
</dbReference>
<dbReference type="SMART" id="SM00422">
    <property type="entry name" value="HTH_MERR"/>
    <property type="match status" value="1"/>
</dbReference>
<proteinExistence type="predicted"/>
<keyword evidence="1" id="KW-0238">DNA-binding</keyword>
<accession>A0ABX8W3C7</accession>
<dbReference type="PANTHER" id="PTHR30204:SF98">
    <property type="entry name" value="HTH-TYPE TRANSCRIPTIONAL REGULATOR ADHR"/>
    <property type="match status" value="1"/>
</dbReference>
<evidence type="ECO:0000313" key="4">
    <source>
        <dbReference type="EMBL" id="QYN51982.1"/>
    </source>
</evidence>
<dbReference type="PANTHER" id="PTHR30204">
    <property type="entry name" value="REDOX-CYCLING DRUG-SENSING TRANSCRIPTIONAL ACTIVATOR SOXR"/>
    <property type="match status" value="1"/>
</dbReference>
<keyword evidence="5" id="KW-1185">Reference proteome</keyword>